<evidence type="ECO:0000313" key="2">
    <source>
        <dbReference type="EMBL" id="MBB4018210.1"/>
    </source>
</evidence>
<proteinExistence type="predicted"/>
<name>A0A840BZ27_9HYPH</name>
<accession>A0A840BZ27</accession>
<dbReference type="EMBL" id="JACIEN010000003">
    <property type="protein sequence ID" value="MBB4018210.1"/>
    <property type="molecule type" value="Genomic_DNA"/>
</dbReference>
<dbReference type="RefSeq" id="WP_183317205.1">
    <property type="nucleotide sequence ID" value="NZ_JACIEN010000003.1"/>
</dbReference>
<feature type="region of interest" description="Disordered" evidence="1">
    <location>
        <begin position="61"/>
        <end position="94"/>
    </location>
</feature>
<dbReference type="Proteomes" id="UP000577362">
    <property type="component" value="Unassembled WGS sequence"/>
</dbReference>
<gene>
    <name evidence="2" type="ORF">GGR16_003244</name>
</gene>
<evidence type="ECO:0000256" key="1">
    <source>
        <dbReference type="SAM" id="MobiDB-lite"/>
    </source>
</evidence>
<protein>
    <submittedName>
        <fullName evidence="2">Uncharacterized protein</fullName>
    </submittedName>
</protein>
<reference evidence="2 3" key="1">
    <citation type="submission" date="2020-08" db="EMBL/GenBank/DDBJ databases">
        <title>Genomic Encyclopedia of Type Strains, Phase IV (KMG-IV): sequencing the most valuable type-strain genomes for metagenomic binning, comparative biology and taxonomic classification.</title>
        <authorList>
            <person name="Goeker M."/>
        </authorList>
    </citation>
    <scope>NUCLEOTIDE SEQUENCE [LARGE SCALE GENOMIC DNA]</scope>
    <source>
        <strain evidence="2 3">DSM 103737</strain>
    </source>
</reference>
<organism evidence="2 3">
    <name type="scientific">Chelatococcus caeni</name>
    <dbReference type="NCBI Taxonomy" id="1348468"/>
    <lineage>
        <taxon>Bacteria</taxon>
        <taxon>Pseudomonadati</taxon>
        <taxon>Pseudomonadota</taxon>
        <taxon>Alphaproteobacteria</taxon>
        <taxon>Hyphomicrobiales</taxon>
        <taxon>Chelatococcaceae</taxon>
        <taxon>Chelatococcus</taxon>
    </lineage>
</organism>
<comment type="caution">
    <text evidence="2">The sequence shown here is derived from an EMBL/GenBank/DDBJ whole genome shotgun (WGS) entry which is preliminary data.</text>
</comment>
<keyword evidence="3" id="KW-1185">Reference proteome</keyword>
<evidence type="ECO:0000313" key="3">
    <source>
        <dbReference type="Proteomes" id="UP000577362"/>
    </source>
</evidence>
<sequence>MTYRSIAWKDSDARLKTFSASVKASATTVVKIEVEVRDPIRLGMLLQDLHEISREQTATMRRAASAVSPKRPAPRGSARQLASQQPLLLTHRKD</sequence>
<dbReference type="AlphaFoldDB" id="A0A840BZ27"/>